<dbReference type="Gene3D" id="3.90.1200.10">
    <property type="match status" value="1"/>
</dbReference>
<dbReference type="InterPro" id="IPR011009">
    <property type="entry name" value="Kinase-like_dom_sf"/>
</dbReference>
<keyword evidence="3" id="KW-1185">Reference proteome</keyword>
<evidence type="ECO:0000259" key="1">
    <source>
        <dbReference type="Pfam" id="PF01636"/>
    </source>
</evidence>
<dbReference type="EMBL" id="SGWW01000001">
    <property type="protein sequence ID" value="RZS59658.1"/>
    <property type="molecule type" value="Genomic_DNA"/>
</dbReference>
<proteinExistence type="predicted"/>
<evidence type="ECO:0000313" key="2">
    <source>
        <dbReference type="EMBL" id="RZS59658.1"/>
    </source>
</evidence>
<keyword evidence="2" id="KW-0808">Transferase</keyword>
<name>A0A4Q7LZW7_9MICO</name>
<dbReference type="GO" id="GO:0016740">
    <property type="term" value="F:transferase activity"/>
    <property type="evidence" value="ECO:0007669"/>
    <property type="project" value="UniProtKB-KW"/>
</dbReference>
<organism evidence="2 3">
    <name type="scientific">Microcella putealis</name>
    <dbReference type="NCBI Taxonomy" id="337005"/>
    <lineage>
        <taxon>Bacteria</taxon>
        <taxon>Bacillati</taxon>
        <taxon>Actinomycetota</taxon>
        <taxon>Actinomycetes</taxon>
        <taxon>Micrococcales</taxon>
        <taxon>Microbacteriaceae</taxon>
        <taxon>Microcella</taxon>
    </lineage>
</organism>
<dbReference type="InterPro" id="IPR002575">
    <property type="entry name" value="Aminoglycoside_PTrfase"/>
</dbReference>
<dbReference type="AlphaFoldDB" id="A0A4Q7LZW7"/>
<sequence>MAAYPSSVGKRLEGGNMNAVEREGDTVLRNAGPWTPTVHALLTHLRAAGIDGVPQPLGIDTTANPPREQLTYIDGHVPLHPLPEWVWHDNVLSDGASWLRRMHNASATFPRDGQTWQQPVREPAEVICHNDFAPHNLGFDADHRLIGVIDWDMCSPGPRIRDLAYFATRAVPLMAEPPAGAPSGDQVRPRIQRIIDAYGSDASVDEVLKQAVAGLRELAAYSRKAADRLHKPELREHAALYDRDAAAIESGDIGSSERRSATDAQR</sequence>
<protein>
    <submittedName>
        <fullName evidence="2">Phosphotransferase family enzyme</fullName>
    </submittedName>
</protein>
<comment type="caution">
    <text evidence="2">The sequence shown here is derived from an EMBL/GenBank/DDBJ whole genome shotgun (WGS) entry which is preliminary data.</text>
</comment>
<evidence type="ECO:0000313" key="3">
    <source>
        <dbReference type="Proteomes" id="UP000293519"/>
    </source>
</evidence>
<accession>A0A4Q7LZW7</accession>
<reference evidence="2 3" key="1">
    <citation type="journal article" date="2015" name="Stand. Genomic Sci.">
        <title>Genomic Encyclopedia of Bacterial and Archaeal Type Strains, Phase III: the genomes of soil and plant-associated and newly described type strains.</title>
        <authorList>
            <person name="Whitman W.B."/>
            <person name="Woyke T."/>
            <person name="Klenk H.P."/>
            <person name="Zhou Y."/>
            <person name="Lilburn T.G."/>
            <person name="Beck B.J."/>
            <person name="De Vos P."/>
            <person name="Vandamme P."/>
            <person name="Eisen J.A."/>
            <person name="Garrity G."/>
            <person name="Hugenholtz P."/>
            <person name="Kyrpides N.C."/>
        </authorList>
    </citation>
    <scope>NUCLEOTIDE SEQUENCE [LARGE SCALE GENOMIC DNA]</scope>
    <source>
        <strain evidence="2 3">CV2</strain>
    </source>
</reference>
<dbReference type="Proteomes" id="UP000293519">
    <property type="component" value="Unassembled WGS sequence"/>
</dbReference>
<feature type="domain" description="Aminoglycoside phosphotransferase" evidence="1">
    <location>
        <begin position="114"/>
        <end position="169"/>
    </location>
</feature>
<dbReference type="Pfam" id="PF01636">
    <property type="entry name" value="APH"/>
    <property type="match status" value="1"/>
</dbReference>
<gene>
    <name evidence="2" type="ORF">EV141_0890</name>
</gene>
<dbReference type="SUPFAM" id="SSF56112">
    <property type="entry name" value="Protein kinase-like (PK-like)"/>
    <property type="match status" value="1"/>
</dbReference>